<feature type="region of interest" description="Disordered" evidence="3">
    <location>
        <begin position="226"/>
        <end position="263"/>
    </location>
</feature>
<dbReference type="KEGG" id="lmat:92510349"/>
<dbReference type="GO" id="GO:0003924">
    <property type="term" value="F:GTPase activity"/>
    <property type="evidence" value="ECO:0007669"/>
    <property type="project" value="InterPro"/>
</dbReference>
<evidence type="ECO:0000313" key="5">
    <source>
        <dbReference type="Proteomes" id="UP000673552"/>
    </source>
</evidence>
<accession>A0A836GSP7</accession>
<dbReference type="Pfam" id="PF00071">
    <property type="entry name" value="Ras"/>
    <property type="match status" value="1"/>
</dbReference>
<keyword evidence="2" id="KW-0342">GTP-binding</keyword>
<feature type="compositionally biased region" description="Polar residues" evidence="3">
    <location>
        <begin position="196"/>
        <end position="205"/>
    </location>
</feature>
<feature type="region of interest" description="Disordered" evidence="3">
    <location>
        <begin position="409"/>
        <end position="433"/>
    </location>
</feature>
<evidence type="ECO:0000256" key="2">
    <source>
        <dbReference type="ARBA" id="ARBA00023134"/>
    </source>
</evidence>
<gene>
    <name evidence="4" type="ORF">LSCM1_00184</name>
</gene>
<dbReference type="GO" id="GO:0007165">
    <property type="term" value="P:signal transduction"/>
    <property type="evidence" value="ECO:0007669"/>
    <property type="project" value="InterPro"/>
</dbReference>
<evidence type="ECO:0000256" key="1">
    <source>
        <dbReference type="ARBA" id="ARBA00022741"/>
    </source>
</evidence>
<feature type="region of interest" description="Disordered" evidence="3">
    <location>
        <begin position="665"/>
        <end position="745"/>
    </location>
</feature>
<feature type="compositionally biased region" description="Low complexity" evidence="3">
    <location>
        <begin position="778"/>
        <end position="799"/>
    </location>
</feature>
<dbReference type="InterPro" id="IPR020849">
    <property type="entry name" value="Small_GTPase_Ras-type"/>
</dbReference>
<feature type="compositionally biased region" description="Polar residues" evidence="3">
    <location>
        <begin position="419"/>
        <end position="433"/>
    </location>
</feature>
<protein>
    <submittedName>
        <fullName evidence="4">Uncharacterized protein</fullName>
    </submittedName>
</protein>
<dbReference type="GeneID" id="92510349"/>
<dbReference type="Gene3D" id="3.40.50.300">
    <property type="entry name" value="P-loop containing nucleotide triphosphate hydrolases"/>
    <property type="match status" value="1"/>
</dbReference>
<keyword evidence="5" id="KW-1185">Reference proteome</keyword>
<dbReference type="OrthoDB" id="265044at2759"/>
<dbReference type="RefSeq" id="XP_067173942.1">
    <property type="nucleotide sequence ID" value="XM_067317837.1"/>
</dbReference>
<feature type="compositionally biased region" description="Polar residues" evidence="3">
    <location>
        <begin position="733"/>
        <end position="745"/>
    </location>
</feature>
<evidence type="ECO:0000256" key="3">
    <source>
        <dbReference type="SAM" id="MobiDB-lite"/>
    </source>
</evidence>
<feature type="region of interest" description="Disordered" evidence="3">
    <location>
        <begin position="519"/>
        <end position="591"/>
    </location>
</feature>
<dbReference type="AlphaFoldDB" id="A0A836GSP7"/>
<dbReference type="PROSITE" id="PS51419">
    <property type="entry name" value="RAB"/>
    <property type="match status" value="1"/>
</dbReference>
<dbReference type="EMBL" id="JAFEUZ010000036">
    <property type="protein sequence ID" value="KAG5464005.1"/>
    <property type="molecule type" value="Genomic_DNA"/>
</dbReference>
<dbReference type="SUPFAM" id="SSF52540">
    <property type="entry name" value="P-loop containing nucleoside triphosphate hydrolases"/>
    <property type="match status" value="1"/>
</dbReference>
<organism evidence="4 5">
    <name type="scientific">Leishmania martiniquensis</name>
    <dbReference type="NCBI Taxonomy" id="1580590"/>
    <lineage>
        <taxon>Eukaryota</taxon>
        <taxon>Discoba</taxon>
        <taxon>Euglenozoa</taxon>
        <taxon>Kinetoplastea</taxon>
        <taxon>Metakinetoplastina</taxon>
        <taxon>Trypanosomatida</taxon>
        <taxon>Trypanosomatidae</taxon>
        <taxon>Leishmaniinae</taxon>
        <taxon>Leishmania</taxon>
    </lineage>
</organism>
<sequence length="846" mass="88875">MVCDFFMPCSANESAFLPEIRVMLLGDANVGKTALLRQYLHHESPSLSASDESTLLDSYTHIEQCGMQSYRLIFTDCSSTPSFREHRAAYLAKCDVVILVYSVHHRKTLLNLRRWVGEVIEARGSAGPARLYSTTGDFDRAHIFVVGTHYGEKDTREAADPASAEEAESITKECLQSAGYVIDEERDKAKEAPPQKAQQHPQRQGTKAKRSLTAFHEIFHKVFLSGAEGEDSHASAKKGTTEGVTAHERHPPASSAKSSFCHSPTTMAPMLLQHQPDGAIDGKSSSAHPAPSIPPGASARLPLFQLSNTNGEAVRVAVRAALFLHLWLQRQGCRNAVLSAAQTPSSSGVGDAAAAVSESTTELLPPLPAALHACTISNVSHTSHLGERSGGSFMPHMLALYSAGLSGSGGGGSTESPSFRNSRGLSNAGQMTGNSSWAELQAPSTGKPPHESTGLCSVDVGSEVAIASEKEGKAKGARACHEVCSAGLVRGVKEADSEPQWCSPTSHSPYGEVRKEAMTNWGGPQGSLSGGAKLTFPSEVGGASASGTSMQAGKPMSADTSKRSPLLNPRWATTSSSGNRETSGDTSNAVEVSTTPHCEGAVNTAGGECTATSGPITQDHTSLLLAAPSAATRPRREVGGGGARAAVFLRPISRVWKEVDTMQSGDIANSDSCDGPRRRGKSSMGRKLSSKRVSDRGLSSSPILQRNRKDGCAEGSAMRLPLAGTPSLLGHTGNHNSHAPSTAKVSLSHGDMSLKGFTHTSMTASTAALSSDITSTKSWQQSSRAQQAATAPLSSPLLLQRGGSDRPTDLSAFKESSTSITSPLTLTRQQQKESMAQCHSGGCTVM</sequence>
<dbReference type="PROSITE" id="PS51421">
    <property type="entry name" value="RAS"/>
    <property type="match status" value="1"/>
</dbReference>
<name>A0A836GSP7_9TRYP</name>
<keyword evidence="1" id="KW-0547">Nucleotide-binding</keyword>
<dbReference type="GO" id="GO:0005525">
    <property type="term" value="F:GTP binding"/>
    <property type="evidence" value="ECO:0007669"/>
    <property type="project" value="UniProtKB-KW"/>
</dbReference>
<dbReference type="GO" id="GO:0016020">
    <property type="term" value="C:membrane"/>
    <property type="evidence" value="ECO:0007669"/>
    <property type="project" value="InterPro"/>
</dbReference>
<feature type="region of interest" description="Disordered" evidence="3">
    <location>
        <begin position="187"/>
        <end position="209"/>
    </location>
</feature>
<dbReference type="PANTHER" id="PTHR24070">
    <property type="entry name" value="RAS, DI-RAS, AND RHEB FAMILY MEMBERS OF SMALL GTPASE SUPERFAMILY"/>
    <property type="match status" value="1"/>
</dbReference>
<dbReference type="Proteomes" id="UP000673552">
    <property type="component" value="Chromosome 36"/>
</dbReference>
<feature type="compositionally biased region" description="Polar residues" evidence="3">
    <location>
        <begin position="571"/>
        <end position="591"/>
    </location>
</feature>
<reference evidence="4 5" key="1">
    <citation type="submission" date="2021-03" db="EMBL/GenBank/DDBJ databases">
        <title>Leishmania (Mundinia) martiniquensis Genome sequencing and assembly.</title>
        <authorList>
            <person name="Almutairi H."/>
            <person name="Gatherer D."/>
        </authorList>
    </citation>
    <scope>NUCLEOTIDE SEQUENCE [LARGE SCALE GENOMIC DNA]</scope>
    <source>
        <strain evidence="4">LSCM1</strain>
    </source>
</reference>
<evidence type="ECO:0000313" key="4">
    <source>
        <dbReference type="EMBL" id="KAG5464005.1"/>
    </source>
</evidence>
<feature type="region of interest" description="Disordered" evidence="3">
    <location>
        <begin position="275"/>
        <end position="294"/>
    </location>
</feature>
<feature type="region of interest" description="Disordered" evidence="3">
    <location>
        <begin position="778"/>
        <end position="846"/>
    </location>
</feature>
<dbReference type="InterPro" id="IPR027417">
    <property type="entry name" value="P-loop_NTPase"/>
</dbReference>
<proteinExistence type="predicted"/>
<comment type="caution">
    <text evidence="4">The sequence shown here is derived from an EMBL/GenBank/DDBJ whole genome shotgun (WGS) entry which is preliminary data.</text>
</comment>
<dbReference type="InterPro" id="IPR001806">
    <property type="entry name" value="Small_GTPase"/>
</dbReference>
<feature type="compositionally biased region" description="Low complexity" evidence="3">
    <location>
        <begin position="284"/>
        <end position="294"/>
    </location>
</feature>
<feature type="compositionally biased region" description="Low complexity" evidence="3">
    <location>
        <begin position="816"/>
        <end position="827"/>
    </location>
</feature>